<dbReference type="InterPro" id="IPR046283">
    <property type="entry name" value="DUF6320"/>
</dbReference>
<evidence type="ECO:0000256" key="1">
    <source>
        <dbReference type="SAM" id="Phobius"/>
    </source>
</evidence>
<dbReference type="Pfam" id="PF19845">
    <property type="entry name" value="DUF6320"/>
    <property type="match status" value="1"/>
</dbReference>
<protein>
    <submittedName>
        <fullName evidence="2">Uncharacterized protein</fullName>
    </submittedName>
</protein>
<dbReference type="EMBL" id="PDBW01000001">
    <property type="protein sequence ID" value="PFH02352.1"/>
    <property type="molecule type" value="Genomic_DNA"/>
</dbReference>
<organism evidence="2 3">
    <name type="scientific">Acetivibrio thermocellus AD2</name>
    <dbReference type="NCBI Taxonomy" id="1138384"/>
    <lineage>
        <taxon>Bacteria</taxon>
        <taxon>Bacillati</taxon>
        <taxon>Bacillota</taxon>
        <taxon>Clostridia</taxon>
        <taxon>Eubacteriales</taxon>
        <taxon>Oscillospiraceae</taxon>
        <taxon>Acetivibrio</taxon>
    </lineage>
</organism>
<dbReference type="GeneID" id="35804968"/>
<feature type="transmembrane region" description="Helical" evidence="1">
    <location>
        <begin position="78"/>
        <end position="97"/>
    </location>
</feature>
<feature type="transmembrane region" description="Helical" evidence="1">
    <location>
        <begin position="190"/>
        <end position="209"/>
    </location>
</feature>
<dbReference type="AlphaFoldDB" id="A0AB36TEL8"/>
<proteinExistence type="predicted"/>
<evidence type="ECO:0000313" key="3">
    <source>
        <dbReference type="Proteomes" id="UP000223596"/>
    </source>
</evidence>
<feature type="transmembrane region" description="Helical" evidence="1">
    <location>
        <begin position="49"/>
        <end position="72"/>
    </location>
</feature>
<keyword evidence="1" id="KW-0812">Transmembrane</keyword>
<name>A0AB36TEL8_ACETH</name>
<keyword evidence="1" id="KW-1133">Transmembrane helix</keyword>
<feature type="transmembrane region" description="Helical" evidence="1">
    <location>
        <begin position="106"/>
        <end position="123"/>
    </location>
</feature>
<feature type="transmembrane region" description="Helical" evidence="1">
    <location>
        <begin position="129"/>
        <end position="149"/>
    </location>
</feature>
<keyword evidence="1" id="KW-0472">Membrane</keyword>
<comment type="caution">
    <text evidence="2">The sequence shown here is derived from an EMBL/GenBank/DDBJ whole genome shotgun (WGS) entry which is preliminary data.</text>
</comment>
<accession>A0AB36TEL8</accession>
<evidence type="ECO:0000313" key="2">
    <source>
        <dbReference type="EMBL" id="PFH02352.1"/>
    </source>
</evidence>
<dbReference type="Proteomes" id="UP000223596">
    <property type="component" value="Unassembled WGS sequence"/>
</dbReference>
<reference evidence="2 3" key="1">
    <citation type="submission" date="2017-09" db="EMBL/GenBank/DDBJ databases">
        <title>Evaluation of Pacific Biosciences Sequencing Technology to Finishing C. thermocellum Genome Sequences.</title>
        <authorList>
            <person name="Brown S."/>
        </authorList>
    </citation>
    <scope>NUCLEOTIDE SEQUENCE [LARGE SCALE GENOMIC DNA]</scope>
    <source>
        <strain evidence="2 3">AD2</strain>
    </source>
</reference>
<dbReference type="RefSeq" id="WP_003519432.1">
    <property type="nucleotide sequence ID" value="NZ_CP013828.1"/>
</dbReference>
<sequence>MTYCNYCKVYIRDKKTKCPLCQNVLPDNGNVEEAEDIYPVIPLAYERHILIRILAFISVVAIVISYVVYKIFPTSVNWPGFVLLGLVSAWLSLVYILRKRHNITKTIMWQVIIVSGLVVFWDWKIGWRGWSLDYAVPILCVAALLVMYITAKVMRLSARDYISYFLLGGLFGIVPVLFILFDIVKVDYPSLVSVAASIIFLAAIIIFQGDSIKEELRKRMHI</sequence>
<feature type="transmembrane region" description="Helical" evidence="1">
    <location>
        <begin position="161"/>
        <end position="184"/>
    </location>
</feature>
<gene>
    <name evidence="2" type="ORF">M972_111122</name>
</gene>